<comment type="caution">
    <text evidence="7">The sequence shown here is derived from an EMBL/GenBank/DDBJ whole genome shotgun (WGS) entry which is preliminary data.</text>
</comment>
<dbReference type="Pfam" id="PF00107">
    <property type="entry name" value="ADH_zinc_N"/>
    <property type="match status" value="1"/>
</dbReference>
<dbReference type="InterPro" id="IPR036291">
    <property type="entry name" value="NAD(P)-bd_dom_sf"/>
</dbReference>
<dbReference type="Gene3D" id="3.40.50.720">
    <property type="entry name" value="NAD(P)-binding Rossmann-like Domain"/>
    <property type="match status" value="1"/>
</dbReference>
<dbReference type="InterPro" id="IPR013149">
    <property type="entry name" value="ADH-like_C"/>
</dbReference>
<keyword evidence="3 5" id="KW-0862">Zinc</keyword>
<dbReference type="CDD" id="cd08287">
    <property type="entry name" value="FDH_like_ADH3"/>
    <property type="match status" value="1"/>
</dbReference>
<gene>
    <name evidence="7" type="ORF">G6034_02990</name>
</gene>
<evidence type="ECO:0000256" key="3">
    <source>
        <dbReference type="ARBA" id="ARBA00022833"/>
    </source>
</evidence>
<dbReference type="SUPFAM" id="SSF51735">
    <property type="entry name" value="NAD(P)-binding Rossmann-fold domains"/>
    <property type="match status" value="1"/>
</dbReference>
<dbReference type="SUPFAM" id="SSF50129">
    <property type="entry name" value="GroES-like"/>
    <property type="match status" value="1"/>
</dbReference>
<dbReference type="GO" id="GO:0016491">
    <property type="term" value="F:oxidoreductase activity"/>
    <property type="evidence" value="ECO:0007669"/>
    <property type="project" value="UniProtKB-KW"/>
</dbReference>
<name>A0A7Y7IEA7_9MICC</name>
<comment type="similarity">
    <text evidence="5">Belongs to the zinc-containing alcohol dehydrogenase family.</text>
</comment>
<keyword evidence="8" id="KW-1185">Reference proteome</keyword>
<organism evidence="7 8">
    <name type="scientific">Arthrobacter wenxiniae</name>
    <dbReference type="NCBI Taxonomy" id="2713570"/>
    <lineage>
        <taxon>Bacteria</taxon>
        <taxon>Bacillati</taxon>
        <taxon>Actinomycetota</taxon>
        <taxon>Actinomycetes</taxon>
        <taxon>Micrococcales</taxon>
        <taxon>Micrococcaceae</taxon>
        <taxon>Arthrobacter</taxon>
    </lineage>
</organism>
<evidence type="ECO:0000256" key="1">
    <source>
        <dbReference type="ARBA" id="ARBA00001947"/>
    </source>
</evidence>
<evidence type="ECO:0000256" key="4">
    <source>
        <dbReference type="ARBA" id="ARBA00023002"/>
    </source>
</evidence>
<sequence>MRATMIYGPGDIRVEDREYPTVRLPGDAVVKVTATCVCGSDLWPYRGVKAVSGPSAIGHEFVGIVESIGADVTELAAGDFVIAPFVDSCGKCPQCLNGVTVACEHIAGWGDTDEHGLFVDGGQGQAVRVPQAEATLVKVPGITEPGDALTASLLTLSDVMATGHHAAVSANVGPGRSVVVVGDGAVGLCGVLAARRLGATRIIAMSRHADRAALAVTFGATDIVAERGDRGVAKVRELLGGVLADSVLECVGTRESMEQALHSTRPGGSLGFVGVPTGGAEIPLRHLFDSNIHVAGGMASARTYIPELLRDVLDGTINPGLVFDSVMPLEDAAEAYRAMDQRRAIKVMLRP</sequence>
<reference evidence="7 8" key="1">
    <citation type="submission" date="2020-02" db="EMBL/GenBank/DDBJ databases">
        <title>Genome sequence of strain AETb3-4.</title>
        <authorList>
            <person name="Gao J."/>
            <person name="Zhang X."/>
        </authorList>
    </citation>
    <scope>NUCLEOTIDE SEQUENCE [LARGE SCALE GENOMIC DNA]</scope>
    <source>
        <strain evidence="7 8">AETb3-4</strain>
    </source>
</reference>
<dbReference type="InterPro" id="IPR011032">
    <property type="entry name" value="GroES-like_sf"/>
</dbReference>
<dbReference type="PANTHER" id="PTHR42813:SF2">
    <property type="entry name" value="DEHYDROGENASE, ZINC-CONTAINING, PUTATIVE (AFU_ORTHOLOGUE AFUA_2G02810)-RELATED"/>
    <property type="match status" value="1"/>
</dbReference>
<dbReference type="PROSITE" id="PS00059">
    <property type="entry name" value="ADH_ZINC"/>
    <property type="match status" value="1"/>
</dbReference>
<keyword evidence="2 5" id="KW-0479">Metal-binding</keyword>
<evidence type="ECO:0000259" key="6">
    <source>
        <dbReference type="SMART" id="SM00829"/>
    </source>
</evidence>
<dbReference type="EMBL" id="JAAMFM010000002">
    <property type="protein sequence ID" value="NVM93889.1"/>
    <property type="molecule type" value="Genomic_DNA"/>
</dbReference>
<dbReference type="Pfam" id="PF08240">
    <property type="entry name" value="ADH_N"/>
    <property type="match status" value="1"/>
</dbReference>
<dbReference type="Proteomes" id="UP000543556">
    <property type="component" value="Unassembled WGS sequence"/>
</dbReference>
<dbReference type="SMART" id="SM00829">
    <property type="entry name" value="PKS_ER"/>
    <property type="match status" value="1"/>
</dbReference>
<protein>
    <submittedName>
        <fullName evidence="7">Zinc-dependent alcohol dehydrogenase family protein</fullName>
    </submittedName>
</protein>
<dbReference type="GO" id="GO:0008270">
    <property type="term" value="F:zinc ion binding"/>
    <property type="evidence" value="ECO:0007669"/>
    <property type="project" value="InterPro"/>
</dbReference>
<evidence type="ECO:0000313" key="8">
    <source>
        <dbReference type="Proteomes" id="UP000543556"/>
    </source>
</evidence>
<accession>A0A7Y7IEA7</accession>
<dbReference type="InterPro" id="IPR020843">
    <property type="entry name" value="ER"/>
</dbReference>
<feature type="domain" description="Enoyl reductase (ER)" evidence="6">
    <location>
        <begin position="8"/>
        <end position="349"/>
    </location>
</feature>
<keyword evidence="4" id="KW-0560">Oxidoreductase</keyword>
<evidence type="ECO:0000256" key="5">
    <source>
        <dbReference type="RuleBase" id="RU361277"/>
    </source>
</evidence>
<dbReference type="InterPro" id="IPR002328">
    <property type="entry name" value="ADH_Zn_CS"/>
</dbReference>
<dbReference type="AlphaFoldDB" id="A0A7Y7IEA7"/>
<dbReference type="PANTHER" id="PTHR42813">
    <property type="entry name" value="ZINC-TYPE ALCOHOL DEHYDROGENASE-LIKE"/>
    <property type="match status" value="1"/>
</dbReference>
<proteinExistence type="inferred from homology"/>
<dbReference type="RefSeq" id="WP_176633598.1">
    <property type="nucleotide sequence ID" value="NZ_JAAMFM010000002.1"/>
</dbReference>
<evidence type="ECO:0000313" key="7">
    <source>
        <dbReference type="EMBL" id="NVM93889.1"/>
    </source>
</evidence>
<dbReference type="InterPro" id="IPR013154">
    <property type="entry name" value="ADH-like_N"/>
</dbReference>
<evidence type="ECO:0000256" key="2">
    <source>
        <dbReference type="ARBA" id="ARBA00022723"/>
    </source>
</evidence>
<comment type="cofactor">
    <cofactor evidence="1 5">
        <name>Zn(2+)</name>
        <dbReference type="ChEBI" id="CHEBI:29105"/>
    </cofactor>
</comment>
<dbReference type="Gene3D" id="3.90.180.10">
    <property type="entry name" value="Medium-chain alcohol dehydrogenases, catalytic domain"/>
    <property type="match status" value="1"/>
</dbReference>